<name>A0A1G6RG33_9PSEU</name>
<dbReference type="PROSITE" id="PS51257">
    <property type="entry name" value="PROKAR_LIPOPROTEIN"/>
    <property type="match status" value="1"/>
</dbReference>
<keyword evidence="3" id="KW-1185">Reference proteome</keyword>
<evidence type="ECO:0000313" key="2">
    <source>
        <dbReference type="EMBL" id="SDD03353.1"/>
    </source>
</evidence>
<dbReference type="STRING" id="1271860.SAMN05216174_106323"/>
<feature type="signal peptide" evidence="1">
    <location>
        <begin position="1"/>
        <end position="26"/>
    </location>
</feature>
<dbReference type="InterPro" id="IPR027304">
    <property type="entry name" value="Trigger_fact/SurA_dom_sf"/>
</dbReference>
<reference evidence="3" key="1">
    <citation type="submission" date="2016-10" db="EMBL/GenBank/DDBJ databases">
        <authorList>
            <person name="Varghese N."/>
            <person name="Submissions S."/>
        </authorList>
    </citation>
    <scope>NUCLEOTIDE SEQUENCE [LARGE SCALE GENOMIC DNA]</scope>
    <source>
        <strain evidence="3">IBRC-M 10403</strain>
    </source>
</reference>
<keyword evidence="1" id="KW-0732">Signal</keyword>
<dbReference type="Proteomes" id="UP000199501">
    <property type="component" value="Unassembled WGS sequence"/>
</dbReference>
<sequence>MTTVIRRRGPFFALLAVLGLVLTACASGPSQVNAAAIVGGKAIAVNRVQQLVDRALEIEPATRTLADQRKLDLLSRGMLRQLVLHELIESYAAKHRLTVESADVTELARQLRELEPLPTDGTVPPTALVQQAVNRAFDPEAIARDHLLMTKIGQAQAATLAVTFDFILIAPGGAGGAGSLRAQAVDKARELAQGLDQAGKILDAEIAGGAQAAKNETISPAQAPEIADSALFGTPANSVVAFQPGDENAGWVVALVRERDTKAKPAAEAPAPDARLSTALGPRLLQSTVADLGVKISPRYGLWDLAGMTVAPSEGETKGVVIPVKNAPVAP</sequence>
<dbReference type="RefSeq" id="WP_091450788.1">
    <property type="nucleotide sequence ID" value="NZ_FMZZ01000006.1"/>
</dbReference>
<evidence type="ECO:0008006" key="4">
    <source>
        <dbReference type="Google" id="ProtNLM"/>
    </source>
</evidence>
<protein>
    <recommendedName>
        <fullName evidence="4">SurA N-terminal domain-containing protein</fullName>
    </recommendedName>
</protein>
<evidence type="ECO:0000256" key="1">
    <source>
        <dbReference type="SAM" id="SignalP"/>
    </source>
</evidence>
<dbReference type="SUPFAM" id="SSF109998">
    <property type="entry name" value="Triger factor/SurA peptide-binding domain-like"/>
    <property type="match status" value="1"/>
</dbReference>
<feature type="chain" id="PRO_5039472705" description="SurA N-terminal domain-containing protein" evidence="1">
    <location>
        <begin position="27"/>
        <end position="331"/>
    </location>
</feature>
<dbReference type="EMBL" id="FMZZ01000006">
    <property type="protein sequence ID" value="SDD03353.1"/>
    <property type="molecule type" value="Genomic_DNA"/>
</dbReference>
<dbReference type="OrthoDB" id="5175106at2"/>
<accession>A0A1G6RG33</accession>
<proteinExistence type="predicted"/>
<organism evidence="2 3">
    <name type="scientific">Actinokineospora iranica</name>
    <dbReference type="NCBI Taxonomy" id="1271860"/>
    <lineage>
        <taxon>Bacteria</taxon>
        <taxon>Bacillati</taxon>
        <taxon>Actinomycetota</taxon>
        <taxon>Actinomycetes</taxon>
        <taxon>Pseudonocardiales</taxon>
        <taxon>Pseudonocardiaceae</taxon>
        <taxon>Actinokineospora</taxon>
    </lineage>
</organism>
<dbReference type="AlphaFoldDB" id="A0A1G6RG33"/>
<evidence type="ECO:0000313" key="3">
    <source>
        <dbReference type="Proteomes" id="UP000199501"/>
    </source>
</evidence>
<gene>
    <name evidence="2" type="ORF">SAMN05216174_106323</name>
</gene>